<evidence type="ECO:0000313" key="3">
    <source>
        <dbReference type="EMBL" id="CFS26073.1"/>
    </source>
</evidence>
<keyword evidence="2" id="KW-1133">Transmembrane helix</keyword>
<dbReference type="EMBL" id="CSAJ01001043">
    <property type="protein sequence ID" value="COX51557.1"/>
    <property type="molecule type" value="Genomic_DNA"/>
</dbReference>
<name>A0A0T7PNR7_MYCTX</name>
<evidence type="ECO:0000256" key="1">
    <source>
        <dbReference type="SAM" id="MobiDB-lite"/>
    </source>
</evidence>
<evidence type="ECO:0000313" key="4">
    <source>
        <dbReference type="EMBL" id="COV19592.1"/>
    </source>
</evidence>
<dbReference type="Proteomes" id="UP000038802">
    <property type="component" value="Unassembled WGS sequence"/>
</dbReference>
<dbReference type="AlphaFoldDB" id="A0A0T7PNR7"/>
<evidence type="ECO:0000313" key="8">
    <source>
        <dbReference type="Proteomes" id="UP000046680"/>
    </source>
</evidence>
<organism evidence="4 6">
    <name type="scientific">Mycobacterium tuberculosis</name>
    <dbReference type="NCBI Taxonomy" id="1773"/>
    <lineage>
        <taxon>Bacteria</taxon>
        <taxon>Bacillati</taxon>
        <taxon>Actinomycetota</taxon>
        <taxon>Actinomycetes</taxon>
        <taxon>Mycobacteriales</taxon>
        <taxon>Mycobacteriaceae</taxon>
        <taxon>Mycobacterium</taxon>
        <taxon>Mycobacterium tuberculosis complex</taxon>
    </lineage>
</organism>
<dbReference type="Proteomes" id="UP000044938">
    <property type="component" value="Unassembled WGS sequence"/>
</dbReference>
<evidence type="ECO:0000313" key="6">
    <source>
        <dbReference type="Proteomes" id="UP000038802"/>
    </source>
</evidence>
<keyword evidence="2" id="KW-0472">Membrane</keyword>
<dbReference type="EMBL" id="CGCX01004115">
    <property type="protein sequence ID" value="CFS26073.1"/>
    <property type="molecule type" value="Genomic_DNA"/>
</dbReference>
<dbReference type="STRING" id="115862.BBG46_07545"/>
<feature type="transmembrane region" description="Helical" evidence="2">
    <location>
        <begin position="6"/>
        <end position="23"/>
    </location>
</feature>
<protein>
    <submittedName>
        <fullName evidence="4">Aminoglycosides/tetracycline-transport membrane protein</fullName>
    </submittedName>
</protein>
<dbReference type="Proteomes" id="UP000046680">
    <property type="component" value="Unassembled WGS sequence"/>
</dbReference>
<reference evidence="6 7" key="1">
    <citation type="submission" date="2015-03" db="EMBL/GenBank/DDBJ databases">
        <authorList>
            <consortium name="Pathogen Informatics"/>
        </authorList>
    </citation>
    <scope>NUCLEOTIDE SEQUENCE [LARGE SCALE GENOMIC DNA]</scope>
    <source>
        <strain evidence="3 8">C09601061</strain>
        <strain evidence="6">K00500041</strain>
        <strain evidence="5 7">M09401471</strain>
    </source>
</reference>
<sequence>MYGEIFTITAIVCVFGAVLGLLISGRKEHADEPEVQEQPTLAPQVEPL</sequence>
<evidence type="ECO:0000256" key="2">
    <source>
        <dbReference type="SAM" id="Phobius"/>
    </source>
</evidence>
<evidence type="ECO:0000313" key="7">
    <source>
        <dbReference type="Proteomes" id="UP000044938"/>
    </source>
</evidence>
<keyword evidence="2" id="KW-0812">Transmembrane</keyword>
<gene>
    <name evidence="3" type="ORF">ERS007657_04690</name>
    <name evidence="4" type="ORF">ERS007703_00788</name>
    <name evidence="5" type="ORF">ERS007720_04616</name>
</gene>
<accession>A0A0T7PNR7</accession>
<dbReference type="EMBL" id="CSAE01000053">
    <property type="protein sequence ID" value="COV19592.1"/>
    <property type="molecule type" value="Genomic_DNA"/>
</dbReference>
<proteinExistence type="predicted"/>
<feature type="region of interest" description="Disordered" evidence="1">
    <location>
        <begin position="29"/>
        <end position="48"/>
    </location>
</feature>
<reference evidence="4" key="2">
    <citation type="submission" date="2015-03" db="EMBL/GenBank/DDBJ databases">
        <authorList>
            <person name="Murphy D."/>
        </authorList>
    </citation>
    <scope>NUCLEOTIDE SEQUENCE [LARGE SCALE GENOMIC DNA]</scope>
    <source>
        <strain evidence="4">K00500041</strain>
    </source>
</reference>
<evidence type="ECO:0000313" key="5">
    <source>
        <dbReference type="EMBL" id="COX51557.1"/>
    </source>
</evidence>